<sequence length="56" mass="6697">MNKVRDEKDIVMDKAPSEDDFSGELPVLEHQHFPKPLQREKLLVMVEENKVCFYHR</sequence>
<keyword evidence="2" id="KW-1185">Reference proteome</keyword>
<dbReference type="AlphaFoldDB" id="L5LW88"/>
<gene>
    <name evidence="1" type="ORF">MDA_GLEAN10000824</name>
</gene>
<reference evidence="2" key="1">
    <citation type="journal article" date="2013" name="Science">
        <title>Comparative analysis of bat genomes provides insight into the evolution of flight and immunity.</title>
        <authorList>
            <person name="Zhang G."/>
            <person name="Cowled C."/>
            <person name="Shi Z."/>
            <person name="Huang Z."/>
            <person name="Bishop-Lilly K.A."/>
            <person name="Fang X."/>
            <person name="Wynne J.W."/>
            <person name="Xiong Z."/>
            <person name="Baker M.L."/>
            <person name="Zhao W."/>
            <person name="Tachedjian M."/>
            <person name="Zhu Y."/>
            <person name="Zhou P."/>
            <person name="Jiang X."/>
            <person name="Ng J."/>
            <person name="Yang L."/>
            <person name="Wu L."/>
            <person name="Xiao J."/>
            <person name="Feng Y."/>
            <person name="Chen Y."/>
            <person name="Sun X."/>
            <person name="Zhang Y."/>
            <person name="Marsh G.A."/>
            <person name="Crameri G."/>
            <person name="Broder C.C."/>
            <person name="Frey K.G."/>
            <person name="Wang L.F."/>
            <person name="Wang J."/>
        </authorList>
    </citation>
    <scope>NUCLEOTIDE SEQUENCE [LARGE SCALE GENOMIC DNA]</scope>
</reference>
<evidence type="ECO:0000313" key="1">
    <source>
        <dbReference type="EMBL" id="ELK30322.1"/>
    </source>
</evidence>
<accession>L5LW88</accession>
<proteinExistence type="predicted"/>
<organism evidence="1 2">
    <name type="scientific">Myotis davidii</name>
    <name type="common">David's myotis</name>
    <dbReference type="NCBI Taxonomy" id="225400"/>
    <lineage>
        <taxon>Eukaryota</taxon>
        <taxon>Metazoa</taxon>
        <taxon>Chordata</taxon>
        <taxon>Craniata</taxon>
        <taxon>Vertebrata</taxon>
        <taxon>Euteleostomi</taxon>
        <taxon>Mammalia</taxon>
        <taxon>Eutheria</taxon>
        <taxon>Laurasiatheria</taxon>
        <taxon>Chiroptera</taxon>
        <taxon>Yangochiroptera</taxon>
        <taxon>Vespertilionidae</taxon>
        <taxon>Myotis</taxon>
    </lineage>
</organism>
<dbReference type="EMBL" id="KB107212">
    <property type="protein sequence ID" value="ELK30322.1"/>
    <property type="molecule type" value="Genomic_DNA"/>
</dbReference>
<evidence type="ECO:0000313" key="2">
    <source>
        <dbReference type="Proteomes" id="UP000010556"/>
    </source>
</evidence>
<name>L5LW88_MYODS</name>
<protein>
    <submittedName>
        <fullName evidence="1">Uncharacterized protein</fullName>
    </submittedName>
</protein>
<dbReference type="Proteomes" id="UP000010556">
    <property type="component" value="Unassembled WGS sequence"/>
</dbReference>